<gene>
    <name evidence="1" type="ORF">DRF67_13430</name>
</gene>
<name>A0A3D9B0Q3_9FLAO</name>
<dbReference type="EMBL" id="QNVV01000011">
    <property type="protein sequence ID" value="REC46812.1"/>
    <property type="molecule type" value="Genomic_DNA"/>
</dbReference>
<dbReference type="AlphaFoldDB" id="A0A3D9B0Q3"/>
<proteinExistence type="predicted"/>
<keyword evidence="2" id="KW-1185">Reference proteome</keyword>
<organism evidence="1 2">
    <name type="scientific">Chryseobacterium pennipullorum</name>
    <dbReference type="NCBI Taxonomy" id="2258963"/>
    <lineage>
        <taxon>Bacteria</taxon>
        <taxon>Pseudomonadati</taxon>
        <taxon>Bacteroidota</taxon>
        <taxon>Flavobacteriia</taxon>
        <taxon>Flavobacteriales</taxon>
        <taxon>Weeksellaceae</taxon>
        <taxon>Chryseobacterium group</taxon>
        <taxon>Chryseobacterium</taxon>
    </lineage>
</organism>
<dbReference type="Proteomes" id="UP000256257">
    <property type="component" value="Unassembled WGS sequence"/>
</dbReference>
<evidence type="ECO:0000313" key="2">
    <source>
        <dbReference type="Proteomes" id="UP000256257"/>
    </source>
</evidence>
<evidence type="ECO:0000313" key="1">
    <source>
        <dbReference type="EMBL" id="REC46812.1"/>
    </source>
</evidence>
<protein>
    <submittedName>
        <fullName evidence="1">Uncharacterized protein</fullName>
    </submittedName>
</protein>
<comment type="caution">
    <text evidence="1">The sequence shown here is derived from an EMBL/GenBank/DDBJ whole genome shotgun (WGS) entry which is preliminary data.</text>
</comment>
<accession>A0A3D9B0Q3</accession>
<sequence length="68" mass="8526">MTFYHEKDINKDNKKFYSTAYEYWIYNRPYYNQQPKTSAFKTQSINIIILYYNLYYFHNTLNTHNFAE</sequence>
<reference evidence="1 2" key="1">
    <citation type="submission" date="2018-06" db="EMBL/GenBank/DDBJ databases">
        <title>Novel Chryseobacterium species.</title>
        <authorList>
            <person name="Newman J."/>
            <person name="Hugo C."/>
            <person name="Oosthuizen L."/>
            <person name="Charimba G."/>
        </authorList>
    </citation>
    <scope>NUCLEOTIDE SEQUENCE [LARGE SCALE GENOMIC DNA]</scope>
    <source>
        <strain evidence="1 2">7_F195</strain>
    </source>
</reference>